<evidence type="ECO:0000313" key="7">
    <source>
        <dbReference type="Proteomes" id="UP001301350"/>
    </source>
</evidence>
<keyword evidence="3" id="KW-0862">Zinc</keyword>
<dbReference type="InterPro" id="IPR013083">
    <property type="entry name" value="Znf_RING/FYVE/PHD"/>
</dbReference>
<dbReference type="SUPFAM" id="SSF57850">
    <property type="entry name" value="RING/U-box"/>
    <property type="match status" value="1"/>
</dbReference>
<accession>A0AAV9IR62</accession>
<gene>
    <name evidence="6" type="ORF">CDCA_CDCA02G0769</name>
</gene>
<comment type="caution">
    <text evidence="6">The sequence shown here is derived from an EMBL/GenBank/DDBJ whole genome shotgun (WGS) entry which is preliminary data.</text>
</comment>
<dbReference type="InterPro" id="IPR018957">
    <property type="entry name" value="Znf_C3HC4_RING-type"/>
</dbReference>
<keyword evidence="7" id="KW-1185">Reference proteome</keyword>
<evidence type="ECO:0000256" key="1">
    <source>
        <dbReference type="ARBA" id="ARBA00022723"/>
    </source>
</evidence>
<organism evidence="6 7">
    <name type="scientific">Cyanidium caldarium</name>
    <name type="common">Red alga</name>
    <dbReference type="NCBI Taxonomy" id="2771"/>
    <lineage>
        <taxon>Eukaryota</taxon>
        <taxon>Rhodophyta</taxon>
        <taxon>Bangiophyceae</taxon>
        <taxon>Cyanidiales</taxon>
        <taxon>Cyanidiaceae</taxon>
        <taxon>Cyanidium</taxon>
    </lineage>
</organism>
<sequence>MSGAYPASPTSPAGAAAATSAAAAGKDAALNLAAEEDEAESSWCAVCCDTVATECNRLRLPHCHHTFCASCILSWALVRATCPLCKSAFDSCWVRRELNGTIITHGGWRQEPLRLLMRATWVQMATLTSTVISSPITPAPPSLPSGAWALPAGSGWAADEQEEEAREQAFWEQEAADAEHQEAVAAHAMRGRGVLTAGRVVGNRRFGAGGFIRSQRMVARAARHHRRGKRDG</sequence>
<protein>
    <recommendedName>
        <fullName evidence="5">RING-type domain-containing protein</fullName>
    </recommendedName>
</protein>
<dbReference type="InterPro" id="IPR017907">
    <property type="entry name" value="Znf_RING_CS"/>
</dbReference>
<keyword evidence="2 4" id="KW-0863">Zinc-finger</keyword>
<evidence type="ECO:0000256" key="3">
    <source>
        <dbReference type="ARBA" id="ARBA00022833"/>
    </source>
</evidence>
<name>A0AAV9IR62_CYACA</name>
<dbReference type="Proteomes" id="UP001301350">
    <property type="component" value="Unassembled WGS sequence"/>
</dbReference>
<dbReference type="PROSITE" id="PS50089">
    <property type="entry name" value="ZF_RING_2"/>
    <property type="match status" value="1"/>
</dbReference>
<dbReference type="GO" id="GO:0008270">
    <property type="term" value="F:zinc ion binding"/>
    <property type="evidence" value="ECO:0007669"/>
    <property type="project" value="UniProtKB-KW"/>
</dbReference>
<dbReference type="PROSITE" id="PS00518">
    <property type="entry name" value="ZF_RING_1"/>
    <property type="match status" value="1"/>
</dbReference>
<dbReference type="PANTHER" id="PTHR47361:SF4">
    <property type="entry name" value="RING_U-BOX SUPERFAMILY PROTEIN"/>
    <property type="match status" value="1"/>
</dbReference>
<dbReference type="PANTHER" id="PTHR47361">
    <property type="entry name" value="RING/U-BOX SUPERFAMILY PROTEIN"/>
    <property type="match status" value="1"/>
</dbReference>
<dbReference type="AlphaFoldDB" id="A0AAV9IR62"/>
<dbReference type="InterPro" id="IPR001841">
    <property type="entry name" value="Znf_RING"/>
</dbReference>
<evidence type="ECO:0000259" key="5">
    <source>
        <dbReference type="PROSITE" id="PS50089"/>
    </source>
</evidence>
<feature type="domain" description="RING-type" evidence="5">
    <location>
        <begin position="44"/>
        <end position="86"/>
    </location>
</feature>
<evidence type="ECO:0000256" key="4">
    <source>
        <dbReference type="PROSITE-ProRule" id="PRU00175"/>
    </source>
</evidence>
<dbReference type="EMBL" id="JANCYW010000002">
    <property type="protein sequence ID" value="KAK4534744.1"/>
    <property type="molecule type" value="Genomic_DNA"/>
</dbReference>
<keyword evidence="1" id="KW-0479">Metal-binding</keyword>
<dbReference type="SMART" id="SM00184">
    <property type="entry name" value="RING"/>
    <property type="match status" value="1"/>
</dbReference>
<dbReference type="Pfam" id="PF00097">
    <property type="entry name" value="zf-C3HC4"/>
    <property type="match status" value="1"/>
</dbReference>
<dbReference type="Gene3D" id="3.30.40.10">
    <property type="entry name" value="Zinc/RING finger domain, C3HC4 (zinc finger)"/>
    <property type="match status" value="1"/>
</dbReference>
<evidence type="ECO:0000313" key="6">
    <source>
        <dbReference type="EMBL" id="KAK4534744.1"/>
    </source>
</evidence>
<reference evidence="6 7" key="1">
    <citation type="submission" date="2022-07" db="EMBL/GenBank/DDBJ databases">
        <title>Genome-wide signatures of adaptation to extreme environments.</title>
        <authorList>
            <person name="Cho C.H."/>
            <person name="Yoon H.S."/>
        </authorList>
    </citation>
    <scope>NUCLEOTIDE SEQUENCE [LARGE SCALE GENOMIC DNA]</scope>
    <source>
        <strain evidence="6 7">DBV 063 E5</strain>
    </source>
</reference>
<evidence type="ECO:0000256" key="2">
    <source>
        <dbReference type="ARBA" id="ARBA00022771"/>
    </source>
</evidence>
<proteinExistence type="predicted"/>